<feature type="signal peptide" evidence="1">
    <location>
        <begin position="1"/>
        <end position="22"/>
    </location>
</feature>
<evidence type="ECO:0000313" key="2">
    <source>
        <dbReference type="EMBL" id="EBS5460675.1"/>
    </source>
</evidence>
<keyword evidence="1" id="KW-0732">Signal</keyword>
<evidence type="ECO:0000256" key="1">
    <source>
        <dbReference type="SAM" id="SignalP"/>
    </source>
</evidence>
<dbReference type="GO" id="GO:0043709">
    <property type="term" value="P:cell adhesion involved in single-species biofilm formation"/>
    <property type="evidence" value="ECO:0007669"/>
    <property type="project" value="TreeGrafter"/>
</dbReference>
<dbReference type="EMBL" id="AAGVVM010000075">
    <property type="protein sequence ID" value="EBS5460675.1"/>
    <property type="molecule type" value="Genomic_DNA"/>
</dbReference>
<organism evidence="2">
    <name type="scientific">Salmonella enteritidis</name>
    <dbReference type="NCBI Taxonomy" id="149539"/>
    <lineage>
        <taxon>Bacteria</taxon>
        <taxon>Pseudomonadati</taxon>
        <taxon>Pseudomonadota</taxon>
        <taxon>Gammaproteobacteria</taxon>
        <taxon>Enterobacterales</taxon>
        <taxon>Enterobacteriaceae</taxon>
        <taxon>Salmonella</taxon>
    </lineage>
</organism>
<comment type="caution">
    <text evidence="2">The sequence shown here is derived from an EMBL/GenBank/DDBJ whole genome shotgun (WGS) entry which is preliminary data.</text>
</comment>
<sequence length="172" mass="17137">MKKKLTIAALVMGSLAAGAASANGGEVQFIGSVTDVTCDISPEVNGVLKNTVELGTMKTDGSGSQAVDFKLVPRDAACLAKTDASVGWASAGFDSIGLANMKGDATGASIKLIALNSSVPNTAITSNNQNVEFSKAGGIGALEFQAQLVKTGTAAATAGTVISSASYSVAYK</sequence>
<dbReference type="PANTHER" id="PTHR33420:SF26">
    <property type="entry name" value="FIMBRIAL SUBUNIT"/>
    <property type="match status" value="1"/>
</dbReference>
<protein>
    <submittedName>
        <fullName evidence="2">Fimbrial protein</fullName>
    </submittedName>
</protein>
<dbReference type="InterPro" id="IPR050263">
    <property type="entry name" value="Bact_Fimbrial_Adh_Pro"/>
</dbReference>
<dbReference type="PANTHER" id="PTHR33420">
    <property type="entry name" value="FIMBRIAL SUBUNIT ELFA-RELATED"/>
    <property type="match status" value="1"/>
</dbReference>
<dbReference type="GO" id="GO:0009289">
    <property type="term" value="C:pilus"/>
    <property type="evidence" value="ECO:0007669"/>
    <property type="project" value="InterPro"/>
</dbReference>
<dbReference type="SUPFAM" id="SSF49401">
    <property type="entry name" value="Bacterial adhesins"/>
    <property type="match status" value="1"/>
</dbReference>
<accession>A0A5V0BE10</accession>
<dbReference type="Gene3D" id="2.60.40.1090">
    <property type="entry name" value="Fimbrial-type adhesion domain"/>
    <property type="match status" value="1"/>
</dbReference>
<reference evidence="2" key="1">
    <citation type="submission" date="2018-07" db="EMBL/GenBank/DDBJ databases">
        <authorList>
            <person name="Ashton P.M."/>
            <person name="Dallman T."/>
            <person name="Nair S."/>
            <person name="De Pinna E."/>
            <person name="Peters T."/>
            <person name="Grant K."/>
        </authorList>
    </citation>
    <scope>NUCLEOTIDE SEQUENCE</scope>
    <source>
        <strain evidence="2">245081</strain>
    </source>
</reference>
<dbReference type="InterPro" id="IPR036937">
    <property type="entry name" value="Adhesion_dom_fimbrial_sf"/>
</dbReference>
<name>A0A5V0BE10_SALEN</name>
<gene>
    <name evidence="2" type="ORF">DUU06_24110</name>
</gene>
<dbReference type="InterPro" id="IPR008966">
    <property type="entry name" value="Adhesion_dom_sf"/>
</dbReference>
<dbReference type="AlphaFoldDB" id="A0A5V0BE10"/>
<feature type="chain" id="PRO_5026115993" evidence="1">
    <location>
        <begin position="23"/>
        <end position="172"/>
    </location>
</feature>
<proteinExistence type="predicted"/>